<protein>
    <submittedName>
        <fullName evidence="3">Unannotated protein</fullName>
    </submittedName>
</protein>
<reference evidence="3" key="1">
    <citation type="submission" date="2020-05" db="EMBL/GenBank/DDBJ databases">
        <authorList>
            <person name="Chiriac C."/>
            <person name="Salcher M."/>
            <person name="Ghai R."/>
            <person name="Kavagutti S V."/>
        </authorList>
    </citation>
    <scope>NUCLEOTIDE SEQUENCE</scope>
</reference>
<organism evidence="3">
    <name type="scientific">freshwater metagenome</name>
    <dbReference type="NCBI Taxonomy" id="449393"/>
    <lineage>
        <taxon>unclassified sequences</taxon>
        <taxon>metagenomes</taxon>
        <taxon>ecological metagenomes</taxon>
    </lineage>
</organism>
<accession>A0A6J7QKQ6</accession>
<evidence type="ECO:0000313" key="2">
    <source>
        <dbReference type="EMBL" id="CAB4919480.1"/>
    </source>
</evidence>
<evidence type="ECO:0000313" key="1">
    <source>
        <dbReference type="EMBL" id="CAB4836649.1"/>
    </source>
</evidence>
<dbReference type="EMBL" id="CAFBMH010000083">
    <property type="protein sequence ID" value="CAB4919480.1"/>
    <property type="molecule type" value="Genomic_DNA"/>
</dbReference>
<name>A0A6J7QKQ6_9ZZZZ</name>
<dbReference type="EMBL" id="CAFBOS010000212">
    <property type="protein sequence ID" value="CAB5018330.1"/>
    <property type="molecule type" value="Genomic_DNA"/>
</dbReference>
<sequence length="79" mass="8665">MSAAQCPCCPNTLVSISITISGERRTMRSCSRCGYRGWYAGDSTDRLERIALSGVLDEISDERRANAPRRSDPLSIAGR</sequence>
<gene>
    <name evidence="1" type="ORF">UFOPK3139_03093</name>
    <name evidence="2" type="ORF">UFOPK3543_01995</name>
    <name evidence="3" type="ORF">UFOPK3967_02609</name>
</gene>
<proteinExistence type="predicted"/>
<dbReference type="AlphaFoldDB" id="A0A6J7QKQ6"/>
<dbReference type="EMBL" id="CAFABA010000210">
    <property type="protein sequence ID" value="CAB4836649.1"/>
    <property type="molecule type" value="Genomic_DNA"/>
</dbReference>
<evidence type="ECO:0000313" key="3">
    <source>
        <dbReference type="EMBL" id="CAB5018330.1"/>
    </source>
</evidence>